<dbReference type="InterPro" id="IPR016135">
    <property type="entry name" value="UBQ-conjugating_enzyme/RWD"/>
</dbReference>
<keyword evidence="16" id="KW-0456">Lyase</keyword>
<feature type="region of interest" description="Disordered" evidence="21">
    <location>
        <begin position="449"/>
        <end position="492"/>
    </location>
</feature>
<sequence>MEETMADGGNRFPRVLSVLAIVIFRGVTSNIDNGNFDDGNNFDEFEIPYRRFHDQSHTPLHPVENHFWQSPKNLGEVSGVAVDPMGNLVIFHRGDRTWNYDTFNEDVEYQKKYRGPIRDNTVLTLDPKTGDIISGWGNQTFYLPHGIHVDPFGNIWLTDIALHQVFKYSASGVPQLILGQRFEPGSDIEHFCQPTSVAVLPGGEIVVADGYCNNRLVLFDKRGNPKYTIDERWITLRIPHALTVLPNRQVCVADRENWRIVCLDVTYSGFSQNVEPPYSIRHRQFGRIFGIASYHGFIYAVNGVTSRNIPIQGFTIDSMNQNVTGYWGPESSSFKTPHAIAVCPYGKALYVSEIGPNKIWKFDLIVDCTQNGNGEKISENGDLSLSLNLEDDFVESIEYVPCPEFQFSTTACYICNGYYGPCFEEPVCATCHAFLFPNDVDLLQVPIFSEKTDDEDSGNDEPTDYYERRTSQQQQNSPQSVNPNIPNVQQNPLNHNANVSRRCYALYQNAAPQCNYHAPQSNSSNNSVDKCVAAFARNVPAPRDASLDLQSMVCRTRGDCHQNCANRTDRNAQDRMEENVRRSTPEMFALGHDGQNNEPGHNAAQYHWDYRVYEDADEPSRPYNLSERLEILSNLLPPEVLLAIFSHLDDISLWSAANVCRRWCGLLSTHVTQLQWRQHVKLRWPLYKPIGCVKNWYKVYDYLASSAPCRTCLAQTSLRSRPPRMEENSWRRNRLRSELKSLRIDPPEGIEAMPLDHMCCHWQATITGPVGSPYEGGLFYLYLQVPFSYPMCPPVVRFLTKILHPNVSRHGDVGIDSIHHNWSLALTISKVLISVQSLLTDPYCQVCMEPELGEMYMNDREKFEEVARAWTWRYAMHDVMILRNLPFTQWVLILFLIFIIVYQQVRLNDVEESCRSLHDAVVRIDARNDDRRVEARGGSEDDLEDIVMIYNRVPKTASTSFMGLVYDLCKQNKYHVLHINVTNNMHTLTFANQVQFANNISNWNSIKPAFYHGHMAFLNFGKFGTKRMPLYINLLRKPLDRFISYYYFLRYGDNFRPHVIRKKHGDTKTFDECINIGQPDCDPNNMWLQIPFFCGHDPACWEIGNSWALEEAKRNLQKYYFLVGVTEELNEFVEVLEIVLPRFFKGAYNVFLHNNKSHLRQTTQKLNPLSETIDKIQQSVVWKMENEFYNFALEHFHAVKRRLINASPQDANQRFMYEKIRPK</sequence>
<dbReference type="InterPro" id="IPR011042">
    <property type="entry name" value="6-blade_b-propeller_TolB-like"/>
</dbReference>
<keyword evidence="9" id="KW-0067">ATP-binding</keyword>
<keyword evidence="10" id="KW-0735">Signal-anchor</keyword>
<evidence type="ECO:0000256" key="16">
    <source>
        <dbReference type="ARBA" id="ARBA00023239"/>
    </source>
</evidence>
<evidence type="ECO:0000256" key="3">
    <source>
        <dbReference type="ARBA" id="ARBA00011233"/>
    </source>
</evidence>
<keyword evidence="15" id="KW-0325">Glycoprotein</keyword>
<dbReference type="InterPro" id="IPR005331">
    <property type="entry name" value="Sulfotransferase"/>
</dbReference>
<feature type="disulfide bond" evidence="19">
    <location>
        <begin position="251"/>
        <end position="262"/>
    </location>
</feature>
<dbReference type="InterPro" id="IPR001258">
    <property type="entry name" value="NHL_repeat"/>
</dbReference>
<keyword evidence="18" id="KW-0479">Metal-binding</keyword>
<feature type="compositionally biased region" description="Acidic residues" evidence="21">
    <location>
        <begin position="452"/>
        <end position="464"/>
    </location>
</feature>
<feature type="binding site" evidence="17">
    <location>
        <position position="211"/>
    </location>
    <ligand>
        <name>a protein</name>
        <dbReference type="ChEBI" id="CHEBI:16541"/>
    </ligand>
    <ligandPart>
        <name>C-terminal Xaa-(2S)-2-hydroxyglycine residue</name>
        <dbReference type="ChEBI" id="CHEBI:142768"/>
    </ligandPart>
</feature>
<feature type="repeat" description="NHL" evidence="20">
    <location>
        <begin position="236"/>
        <end position="266"/>
    </location>
</feature>
<dbReference type="GO" id="GO:0016829">
    <property type="term" value="F:lyase activity"/>
    <property type="evidence" value="ECO:0007669"/>
    <property type="project" value="UniProtKB-KW"/>
</dbReference>
<dbReference type="SUPFAM" id="SSF52540">
    <property type="entry name" value="P-loop containing nucleoside triphosphate hydrolases"/>
    <property type="match status" value="1"/>
</dbReference>
<evidence type="ECO:0000256" key="12">
    <source>
        <dbReference type="ARBA" id="ARBA00023034"/>
    </source>
</evidence>
<keyword evidence="13" id="KW-0472">Membrane</keyword>
<dbReference type="CDD" id="cd23826">
    <property type="entry name" value="UEV_Morgue-like"/>
    <property type="match status" value="1"/>
</dbReference>
<comment type="cofactor">
    <cofactor evidence="18">
        <name>Zn(2+)</name>
        <dbReference type="ChEBI" id="CHEBI:29105"/>
    </cofactor>
    <text evidence="18">Binds one Zn(2+) ion per subunit.</text>
</comment>
<feature type="binding site" evidence="18">
    <location>
        <position position="240"/>
    </location>
    <ligand>
        <name>Zn(2+)</name>
        <dbReference type="ChEBI" id="CHEBI:29105"/>
        <note>catalytic</note>
    </ligand>
</feature>
<comment type="caution">
    <text evidence="24">The sequence shown here is derived from an EMBL/GenBank/DDBJ whole genome shotgun (WGS) entry which is preliminary data.</text>
</comment>
<evidence type="ECO:0000256" key="19">
    <source>
        <dbReference type="PIRSR" id="PIRSR600720-3"/>
    </source>
</evidence>
<dbReference type="SUPFAM" id="SSF63829">
    <property type="entry name" value="Calcium-dependent phosphotriesterase"/>
    <property type="match status" value="1"/>
</dbReference>
<keyword evidence="18" id="KW-0862">Zinc</keyword>
<dbReference type="Pfam" id="PF12937">
    <property type="entry name" value="F-box-like"/>
    <property type="match status" value="1"/>
</dbReference>
<evidence type="ECO:0000256" key="4">
    <source>
        <dbReference type="ARBA" id="ARBA00022679"/>
    </source>
</evidence>
<organism evidence="24 25">
    <name type="scientific">Temnothorax longispinosus</name>
    <dbReference type="NCBI Taxonomy" id="300112"/>
    <lineage>
        <taxon>Eukaryota</taxon>
        <taxon>Metazoa</taxon>
        <taxon>Ecdysozoa</taxon>
        <taxon>Arthropoda</taxon>
        <taxon>Hexapoda</taxon>
        <taxon>Insecta</taxon>
        <taxon>Pterygota</taxon>
        <taxon>Neoptera</taxon>
        <taxon>Endopterygota</taxon>
        <taxon>Hymenoptera</taxon>
        <taxon>Apocrita</taxon>
        <taxon>Aculeata</taxon>
        <taxon>Formicoidea</taxon>
        <taxon>Formicidae</taxon>
        <taxon>Myrmicinae</taxon>
        <taxon>Temnothorax</taxon>
    </lineage>
</organism>
<feature type="binding site" evidence="17">
    <location>
        <position position="255"/>
    </location>
    <ligand>
        <name>a protein</name>
        <dbReference type="ChEBI" id="CHEBI:16541"/>
    </ligand>
    <ligandPart>
        <name>C-terminal Xaa-(2S)-2-hydroxyglycine residue</name>
        <dbReference type="ChEBI" id="CHEBI:142768"/>
    </ligandPart>
</feature>
<evidence type="ECO:0000313" key="24">
    <source>
        <dbReference type="EMBL" id="TGZ47758.1"/>
    </source>
</evidence>
<dbReference type="Pfam" id="PF01436">
    <property type="entry name" value="NHL"/>
    <property type="match status" value="2"/>
</dbReference>
<dbReference type="GO" id="GO:0015012">
    <property type="term" value="P:heparan sulfate proteoglycan biosynthetic process"/>
    <property type="evidence" value="ECO:0007669"/>
    <property type="project" value="UniProtKB-ARBA"/>
</dbReference>
<evidence type="ECO:0000256" key="5">
    <source>
        <dbReference type="ARBA" id="ARBA00022692"/>
    </source>
</evidence>
<dbReference type="Proteomes" id="UP000310200">
    <property type="component" value="Unassembled WGS sequence"/>
</dbReference>
<comment type="similarity">
    <text evidence="2">Belongs to the sulfotransferase 3 family.</text>
</comment>
<dbReference type="PROSITE" id="PS50127">
    <property type="entry name" value="UBC_2"/>
    <property type="match status" value="1"/>
</dbReference>
<keyword evidence="7" id="KW-0547">Nucleotide-binding</keyword>
<evidence type="ECO:0000259" key="23">
    <source>
        <dbReference type="PROSITE" id="PS50181"/>
    </source>
</evidence>
<evidence type="ECO:0000256" key="9">
    <source>
        <dbReference type="ARBA" id="ARBA00022840"/>
    </source>
</evidence>
<evidence type="ECO:0000259" key="22">
    <source>
        <dbReference type="PROSITE" id="PS50127"/>
    </source>
</evidence>
<evidence type="ECO:0000256" key="11">
    <source>
        <dbReference type="ARBA" id="ARBA00022989"/>
    </source>
</evidence>
<reference evidence="24 25" key="1">
    <citation type="journal article" date="2019" name="Philos. Trans. R. Soc. Lond., B, Biol. Sci.">
        <title>Ant behaviour and brain gene expression of defending hosts depend on the ecological success of the intruding social parasite.</title>
        <authorList>
            <person name="Kaur R."/>
            <person name="Stoldt M."/>
            <person name="Jongepier E."/>
            <person name="Feldmeyer B."/>
            <person name="Menzel F."/>
            <person name="Bornberg-Bauer E."/>
            <person name="Foitzik S."/>
        </authorList>
    </citation>
    <scope>NUCLEOTIDE SEQUENCE [LARGE SCALE GENOMIC DNA]</scope>
    <source>
        <tissue evidence="24">Whole body</tissue>
    </source>
</reference>
<feature type="binding site" evidence="18">
    <location>
        <position position="338"/>
    </location>
    <ligand>
        <name>Zn(2+)</name>
        <dbReference type="ChEBI" id="CHEBI:29105"/>
        <note>catalytic</note>
    </ligand>
</feature>
<comment type="subcellular location">
    <subcellularLocation>
        <location evidence="1">Golgi apparatus membrane</location>
        <topology evidence="1">Single-pass type II membrane protein</topology>
    </subcellularLocation>
</comment>
<dbReference type="InterPro" id="IPR027417">
    <property type="entry name" value="P-loop_NTPase"/>
</dbReference>
<keyword evidence="4" id="KW-0808">Transferase</keyword>
<keyword evidence="5" id="KW-0812">Transmembrane</keyword>
<dbReference type="GO" id="GO:0004394">
    <property type="term" value="F:heparan sulfate 2-sulfotransferase activity"/>
    <property type="evidence" value="ECO:0007669"/>
    <property type="project" value="UniProtKB-ARBA"/>
</dbReference>
<accession>A0A4S2KJA2</accession>
<dbReference type="InterPro" id="IPR007734">
    <property type="entry name" value="Heparan_SO4_2-O-STrfase"/>
</dbReference>
<evidence type="ECO:0000256" key="8">
    <source>
        <dbReference type="ARBA" id="ARBA00022786"/>
    </source>
</evidence>
<evidence type="ECO:0000256" key="21">
    <source>
        <dbReference type="SAM" id="MobiDB-lite"/>
    </source>
</evidence>
<dbReference type="PRINTS" id="PR00790">
    <property type="entry name" value="PAMONOXGNASE"/>
</dbReference>
<feature type="disulfide bond" evidence="19">
    <location>
        <begin position="192"/>
        <end position="212"/>
    </location>
</feature>
<evidence type="ECO:0000256" key="1">
    <source>
        <dbReference type="ARBA" id="ARBA00004323"/>
    </source>
</evidence>
<comment type="subunit">
    <text evidence="3">Homotrimer.</text>
</comment>
<keyword evidence="8" id="KW-0833">Ubl conjugation pathway</keyword>
<evidence type="ECO:0000256" key="17">
    <source>
        <dbReference type="PIRSR" id="PIRSR600720-1"/>
    </source>
</evidence>
<dbReference type="GO" id="GO:0000139">
    <property type="term" value="C:Golgi membrane"/>
    <property type="evidence" value="ECO:0007669"/>
    <property type="project" value="UniProtKB-SubCell"/>
</dbReference>
<dbReference type="GO" id="GO:0005524">
    <property type="term" value="F:ATP binding"/>
    <property type="evidence" value="ECO:0007669"/>
    <property type="project" value="UniProtKB-KW"/>
</dbReference>
<dbReference type="SMART" id="SM00256">
    <property type="entry name" value="FBOX"/>
    <property type="match status" value="1"/>
</dbReference>
<dbReference type="EMBL" id="QBLH01002703">
    <property type="protein sequence ID" value="TGZ47758.1"/>
    <property type="molecule type" value="Genomic_DNA"/>
</dbReference>
<evidence type="ECO:0000256" key="7">
    <source>
        <dbReference type="ARBA" id="ARBA00022741"/>
    </source>
</evidence>
<feature type="domain" description="UBC core" evidence="22">
    <location>
        <begin position="730"/>
        <end position="876"/>
    </location>
</feature>
<evidence type="ECO:0000256" key="10">
    <source>
        <dbReference type="ARBA" id="ARBA00022968"/>
    </source>
</evidence>
<feature type="repeat" description="NHL" evidence="20">
    <location>
        <begin position="183"/>
        <end position="222"/>
    </location>
</feature>
<dbReference type="PANTHER" id="PTHR12129:SF17">
    <property type="entry name" value="HEPARAN SULFATE 2-O-SULFOTRANSFERASE 1"/>
    <property type="match status" value="1"/>
</dbReference>
<keyword evidence="25" id="KW-1185">Reference proteome</keyword>
<dbReference type="FunFam" id="3.40.50.300:FF:001418">
    <property type="entry name" value="Heparan sulfate 2-o-sulfotransferase"/>
    <property type="match status" value="1"/>
</dbReference>
<feature type="binding site" evidence="18">
    <location>
        <position position="145"/>
    </location>
    <ligand>
        <name>Zn(2+)</name>
        <dbReference type="ChEBI" id="CHEBI:29105"/>
        <note>catalytic</note>
    </ligand>
</feature>
<proteinExistence type="inferred from homology"/>
<evidence type="ECO:0000256" key="20">
    <source>
        <dbReference type="PROSITE-ProRule" id="PRU00504"/>
    </source>
</evidence>
<evidence type="ECO:0000256" key="6">
    <source>
        <dbReference type="ARBA" id="ARBA00022737"/>
    </source>
</evidence>
<dbReference type="Gene3D" id="3.10.110.10">
    <property type="entry name" value="Ubiquitin Conjugating Enzyme"/>
    <property type="match status" value="1"/>
</dbReference>
<dbReference type="InterPro" id="IPR036047">
    <property type="entry name" value="F-box-like_dom_sf"/>
</dbReference>
<evidence type="ECO:0000256" key="18">
    <source>
        <dbReference type="PIRSR" id="PIRSR600720-2"/>
    </source>
</evidence>
<evidence type="ECO:0000313" key="25">
    <source>
        <dbReference type="Proteomes" id="UP000310200"/>
    </source>
</evidence>
<keyword evidence="14 19" id="KW-1015">Disulfide bond</keyword>
<feature type="binding site" evidence="18">
    <location>
        <position position="80"/>
    </location>
    <ligand>
        <name>Ca(2+)</name>
        <dbReference type="ChEBI" id="CHEBI:29108"/>
        <note>structural</note>
    </ligand>
</feature>
<dbReference type="PANTHER" id="PTHR12129">
    <property type="entry name" value="HEPARAN SULFATE 2-O-SULFOTRANSFERASE"/>
    <property type="match status" value="1"/>
</dbReference>
<dbReference type="InterPro" id="IPR000608">
    <property type="entry name" value="UBC"/>
</dbReference>
<protein>
    <submittedName>
        <fullName evidence="24">Uncharacterized protein</fullName>
    </submittedName>
</protein>
<dbReference type="CDD" id="cd14958">
    <property type="entry name" value="NHL_PAL_like"/>
    <property type="match status" value="1"/>
</dbReference>
<dbReference type="SMART" id="SM00212">
    <property type="entry name" value="UBCc"/>
    <property type="match status" value="1"/>
</dbReference>
<dbReference type="GO" id="GO:0046872">
    <property type="term" value="F:metal ion binding"/>
    <property type="evidence" value="ECO:0007669"/>
    <property type="project" value="UniProtKB-KW"/>
</dbReference>
<dbReference type="SUPFAM" id="SSF81383">
    <property type="entry name" value="F-box domain"/>
    <property type="match status" value="1"/>
</dbReference>
<dbReference type="Gene3D" id="2.120.10.30">
    <property type="entry name" value="TolB, C-terminal domain"/>
    <property type="match status" value="1"/>
</dbReference>
<keyword evidence="11" id="KW-1133">Transmembrane helix</keyword>
<dbReference type="SUPFAM" id="SSF54495">
    <property type="entry name" value="UBC-like"/>
    <property type="match status" value="1"/>
</dbReference>
<dbReference type="STRING" id="300112.A0A4S2KJA2"/>
<evidence type="ECO:0000256" key="14">
    <source>
        <dbReference type="ARBA" id="ARBA00023157"/>
    </source>
</evidence>
<dbReference type="Pfam" id="PF03567">
    <property type="entry name" value="Sulfotransfer_2"/>
    <property type="match status" value="1"/>
</dbReference>
<dbReference type="Pfam" id="PF00179">
    <property type="entry name" value="UQ_con"/>
    <property type="match status" value="1"/>
</dbReference>
<name>A0A4S2KJA2_9HYME</name>
<evidence type="ECO:0000256" key="13">
    <source>
        <dbReference type="ARBA" id="ARBA00023136"/>
    </source>
</evidence>
<dbReference type="PROSITE" id="PS51125">
    <property type="entry name" value="NHL"/>
    <property type="match status" value="2"/>
</dbReference>
<keyword evidence="6" id="KW-0677">Repeat</keyword>
<feature type="compositionally biased region" description="Low complexity" evidence="21">
    <location>
        <begin position="471"/>
        <end position="492"/>
    </location>
</feature>
<gene>
    <name evidence="24" type="ORF">DBV15_07482</name>
</gene>
<feature type="domain" description="F-box" evidence="23">
    <location>
        <begin position="630"/>
        <end position="679"/>
    </location>
</feature>
<dbReference type="InterPro" id="IPR000720">
    <property type="entry name" value="PHM/PAL"/>
</dbReference>
<dbReference type="Gene3D" id="3.40.50.300">
    <property type="entry name" value="P-loop containing nucleotide triphosphate hydrolases"/>
    <property type="match status" value="1"/>
</dbReference>
<feature type="binding site" evidence="17">
    <location>
        <position position="93"/>
    </location>
    <ligand>
        <name>a protein</name>
        <dbReference type="ChEBI" id="CHEBI:16541"/>
    </ligand>
    <ligandPart>
        <name>C-terminal Xaa-(2S)-2-hydroxyglycine residue</name>
        <dbReference type="ChEBI" id="CHEBI:142768"/>
    </ligandPart>
</feature>
<keyword evidence="12" id="KW-0333">Golgi apparatus</keyword>
<dbReference type="FunFam" id="3.10.110.10:FF:000060">
    <property type="entry name" value="Ubiquitin conjugating enzyme (UbcB)"/>
    <property type="match status" value="1"/>
</dbReference>
<dbReference type="GO" id="GO:0006518">
    <property type="term" value="P:peptide metabolic process"/>
    <property type="evidence" value="ECO:0007669"/>
    <property type="project" value="InterPro"/>
</dbReference>
<dbReference type="AlphaFoldDB" id="A0A4S2KJA2"/>
<keyword evidence="18" id="KW-0106">Calcium</keyword>
<evidence type="ECO:0000256" key="2">
    <source>
        <dbReference type="ARBA" id="ARBA00010569"/>
    </source>
</evidence>
<dbReference type="Gene3D" id="1.20.1280.50">
    <property type="match status" value="1"/>
</dbReference>
<dbReference type="InterPro" id="IPR001810">
    <property type="entry name" value="F-box_dom"/>
</dbReference>
<dbReference type="PROSITE" id="PS50181">
    <property type="entry name" value="FBOX"/>
    <property type="match status" value="1"/>
</dbReference>
<evidence type="ECO:0000256" key="15">
    <source>
        <dbReference type="ARBA" id="ARBA00023180"/>
    </source>
</evidence>